<comment type="caution">
    <text evidence="9">The sequence shown here is derived from an EMBL/GenBank/DDBJ whole genome shotgun (WGS) entry which is preliminary data.</text>
</comment>
<evidence type="ECO:0000256" key="1">
    <source>
        <dbReference type="ARBA" id="ARBA00004167"/>
    </source>
</evidence>
<evidence type="ECO:0000313" key="10">
    <source>
        <dbReference type="Proteomes" id="UP000683360"/>
    </source>
</evidence>
<feature type="compositionally biased region" description="Polar residues" evidence="7">
    <location>
        <begin position="141"/>
        <end position="151"/>
    </location>
</feature>
<evidence type="ECO:0000256" key="6">
    <source>
        <dbReference type="ARBA" id="ARBA00023180"/>
    </source>
</evidence>
<dbReference type="AlphaFoldDB" id="A0A8S3R988"/>
<keyword evidence="2" id="KW-0812">Transmembrane</keyword>
<comment type="subcellular location">
    <subcellularLocation>
        <location evidence="1">Membrane</location>
        <topology evidence="1">Single-pass membrane protein</topology>
    </subcellularLocation>
</comment>
<dbReference type="PANTHER" id="PTHR24269">
    <property type="entry name" value="KREMEN PROTEIN"/>
    <property type="match status" value="1"/>
</dbReference>
<keyword evidence="5" id="KW-0472">Membrane</keyword>
<evidence type="ECO:0000256" key="5">
    <source>
        <dbReference type="ARBA" id="ARBA00023136"/>
    </source>
</evidence>
<dbReference type="EMBL" id="CAJPWZ010000949">
    <property type="protein sequence ID" value="CAG2204413.1"/>
    <property type="molecule type" value="Genomic_DNA"/>
</dbReference>
<sequence length="193" mass="21292">MLDEGHGIVLFGQMTLEKCKGLCINHRYLGLQNSYECFCGDSLGGSDVYQKTNESECNYACQGDSSQKCGGFWRSSVYEFISTVPSTTKMTTPEQSTVKITEMTTHEQSTVKITEMATPEQSTVKITEKATPEQSAKKTTEMATPEQSTVKITEMATPGQSTVQTTEMTTTEQSTVKTTEMTTPEQSTVKIQR</sequence>
<protein>
    <recommendedName>
        <fullName evidence="8">WSC domain-containing protein</fullName>
    </recommendedName>
</protein>
<feature type="compositionally biased region" description="Low complexity" evidence="7">
    <location>
        <begin position="160"/>
        <end position="183"/>
    </location>
</feature>
<feature type="compositionally biased region" description="Basic and acidic residues" evidence="7">
    <location>
        <begin position="126"/>
        <end position="140"/>
    </location>
</feature>
<keyword evidence="10" id="KW-1185">Reference proteome</keyword>
<dbReference type="PANTHER" id="PTHR24269:SF16">
    <property type="entry name" value="PROTEIN SLG1"/>
    <property type="match status" value="1"/>
</dbReference>
<reference evidence="9" key="1">
    <citation type="submission" date="2021-03" db="EMBL/GenBank/DDBJ databases">
        <authorList>
            <person name="Bekaert M."/>
        </authorList>
    </citation>
    <scope>NUCLEOTIDE SEQUENCE</scope>
</reference>
<evidence type="ECO:0000313" key="9">
    <source>
        <dbReference type="EMBL" id="CAG2204413.1"/>
    </source>
</evidence>
<evidence type="ECO:0000256" key="3">
    <source>
        <dbReference type="ARBA" id="ARBA00022729"/>
    </source>
</evidence>
<gene>
    <name evidence="9" type="ORF">MEDL_18870</name>
</gene>
<accession>A0A8S3R988</accession>
<evidence type="ECO:0000256" key="7">
    <source>
        <dbReference type="SAM" id="MobiDB-lite"/>
    </source>
</evidence>
<evidence type="ECO:0000256" key="4">
    <source>
        <dbReference type="ARBA" id="ARBA00022989"/>
    </source>
</evidence>
<feature type="domain" description="WSC" evidence="8">
    <location>
        <begin position="1"/>
        <end position="81"/>
    </location>
</feature>
<dbReference type="OrthoDB" id="6160791at2759"/>
<dbReference type="Proteomes" id="UP000683360">
    <property type="component" value="Unassembled WGS sequence"/>
</dbReference>
<evidence type="ECO:0000256" key="2">
    <source>
        <dbReference type="ARBA" id="ARBA00022692"/>
    </source>
</evidence>
<dbReference type="InterPro" id="IPR002889">
    <property type="entry name" value="WSC_carb-bd"/>
</dbReference>
<organism evidence="9 10">
    <name type="scientific">Mytilus edulis</name>
    <name type="common">Blue mussel</name>
    <dbReference type="NCBI Taxonomy" id="6550"/>
    <lineage>
        <taxon>Eukaryota</taxon>
        <taxon>Metazoa</taxon>
        <taxon>Spiralia</taxon>
        <taxon>Lophotrochozoa</taxon>
        <taxon>Mollusca</taxon>
        <taxon>Bivalvia</taxon>
        <taxon>Autobranchia</taxon>
        <taxon>Pteriomorphia</taxon>
        <taxon>Mytilida</taxon>
        <taxon>Mytiloidea</taxon>
        <taxon>Mytilidae</taxon>
        <taxon>Mytilinae</taxon>
        <taxon>Mytilus</taxon>
    </lineage>
</organism>
<evidence type="ECO:0000259" key="8">
    <source>
        <dbReference type="PROSITE" id="PS51212"/>
    </source>
</evidence>
<keyword evidence="6" id="KW-0325">Glycoprotein</keyword>
<dbReference type="InterPro" id="IPR051836">
    <property type="entry name" value="Kremen_rcpt"/>
</dbReference>
<proteinExistence type="predicted"/>
<keyword evidence="3" id="KW-0732">Signal</keyword>
<dbReference type="Pfam" id="PF01822">
    <property type="entry name" value="WSC"/>
    <property type="match status" value="1"/>
</dbReference>
<dbReference type="PROSITE" id="PS51212">
    <property type="entry name" value="WSC"/>
    <property type="match status" value="1"/>
</dbReference>
<feature type="region of interest" description="Disordered" evidence="7">
    <location>
        <begin position="119"/>
        <end position="193"/>
    </location>
</feature>
<feature type="compositionally biased region" description="Polar residues" evidence="7">
    <location>
        <begin position="184"/>
        <end position="193"/>
    </location>
</feature>
<keyword evidence="4" id="KW-1133">Transmembrane helix</keyword>
<dbReference type="GO" id="GO:0005886">
    <property type="term" value="C:plasma membrane"/>
    <property type="evidence" value="ECO:0007669"/>
    <property type="project" value="TreeGrafter"/>
</dbReference>
<name>A0A8S3R988_MYTED</name>